<dbReference type="Proteomes" id="UP000094609">
    <property type="component" value="Chromosome"/>
</dbReference>
<dbReference type="RefSeq" id="WP_069477932.1">
    <property type="nucleotide sequence ID" value="NZ_CP017111.1"/>
</dbReference>
<dbReference type="AlphaFoldDB" id="A0A1D7TJF6"/>
<evidence type="ECO:0000313" key="2">
    <source>
        <dbReference type="Proteomes" id="UP000094609"/>
    </source>
</evidence>
<name>A0A1D7TJF6_9BACT</name>
<sequence>MSSISSVTSSPLLQTTNINALLSTSSTTTTDTIASTSTTEATISTQWGFKVDENGYFGADFNAATGIPSNVKINEKTLEMVADSIDLSSSTDPISALSKAWSNFTKIAGNSLDPDGSMSLSQIDNMPVSYVTDSSIYGNIVSVQQTQEQYLKSEEAMNVVSSLSNGQLDTGTTTFFGVNKGVNKLSDYQGVLSEIGITTDEGNANENEMSVGNLFSWFVATGSDSGRVEATQAYYSFTQSGQSLEEYSKSNFGEDFFNEAMKGYGTLSDGSYNGALVDQLLKEVDDQVTKDREAYKSILQANATQSTTPTNASAKQYLSFNDSTLLSGSLISAGS</sequence>
<accession>A0A1D7TJF6</accession>
<organism evidence="1 2">
    <name type="scientific">Sulfurospirillum halorespirans DSM 13726</name>
    <dbReference type="NCBI Taxonomy" id="1193502"/>
    <lineage>
        <taxon>Bacteria</taxon>
        <taxon>Pseudomonadati</taxon>
        <taxon>Campylobacterota</taxon>
        <taxon>Epsilonproteobacteria</taxon>
        <taxon>Campylobacterales</taxon>
        <taxon>Sulfurospirillaceae</taxon>
        <taxon>Sulfurospirillum</taxon>
    </lineage>
</organism>
<dbReference type="EMBL" id="CP017111">
    <property type="protein sequence ID" value="AOO65127.1"/>
    <property type="molecule type" value="Genomic_DNA"/>
</dbReference>
<evidence type="ECO:0000313" key="1">
    <source>
        <dbReference type="EMBL" id="AOO65127.1"/>
    </source>
</evidence>
<reference evidence="2" key="1">
    <citation type="submission" date="2016-08" db="EMBL/GenBank/DDBJ databases">
        <title>Complete genome sequence of the organohalide-respiring Epsilonproteobacterium Sulfurospirillum halorespirans.</title>
        <authorList>
            <person name="Goris T."/>
            <person name="Zimmermann J."/>
            <person name="Schenz B."/>
            <person name="Lemos M."/>
            <person name="Hackermueller J."/>
            <person name="Diekert G."/>
        </authorList>
    </citation>
    <scope>NUCLEOTIDE SEQUENCE [LARGE SCALE GENOMIC DNA]</scope>
    <source>
        <strain>DSM 13726</strain>
        <strain evidence="2">PCE-M2</strain>
    </source>
</reference>
<proteinExistence type="predicted"/>
<protein>
    <submittedName>
        <fullName evidence="1">Uncharacterized protein</fullName>
    </submittedName>
</protein>
<gene>
    <name evidence="1" type="ORF">SHALO_1351</name>
</gene>
<keyword evidence="2" id="KW-1185">Reference proteome</keyword>
<dbReference type="STRING" id="1193502.SHALO_1351"/>
<dbReference type="KEGG" id="shal:SHALO_1351"/>